<dbReference type="Pfam" id="PF00106">
    <property type="entry name" value="adh_short"/>
    <property type="match status" value="1"/>
</dbReference>
<organism evidence="1 2">
    <name type="scientific">Trichuris muris</name>
    <name type="common">Mouse whipworm</name>
    <dbReference type="NCBI Taxonomy" id="70415"/>
    <lineage>
        <taxon>Eukaryota</taxon>
        <taxon>Metazoa</taxon>
        <taxon>Ecdysozoa</taxon>
        <taxon>Nematoda</taxon>
        <taxon>Enoplea</taxon>
        <taxon>Dorylaimia</taxon>
        <taxon>Trichinellida</taxon>
        <taxon>Trichuridae</taxon>
        <taxon>Trichuris</taxon>
    </lineage>
</organism>
<dbReference type="WBParaSite" id="TMUE_3000011643.1">
    <property type="protein sequence ID" value="TMUE_3000011643.1"/>
    <property type="gene ID" value="WBGene00287525"/>
</dbReference>
<dbReference type="InterPro" id="IPR036291">
    <property type="entry name" value="NAD(P)-bd_dom_sf"/>
</dbReference>
<dbReference type="Proteomes" id="UP000046395">
    <property type="component" value="Unassembled WGS sequence"/>
</dbReference>
<dbReference type="GO" id="GO:0047560">
    <property type="term" value="F:3-dehydrosphinganine reductase activity"/>
    <property type="evidence" value="ECO:0007669"/>
    <property type="project" value="TreeGrafter"/>
</dbReference>
<name>A0A5S6QWZ8_TRIMR</name>
<proteinExistence type="predicted"/>
<dbReference type="PANTHER" id="PTHR43550">
    <property type="entry name" value="3-KETODIHYDROSPHINGOSINE REDUCTASE"/>
    <property type="match status" value="1"/>
</dbReference>
<dbReference type="PANTHER" id="PTHR43550:SF3">
    <property type="entry name" value="3-KETODIHYDROSPHINGOSINE REDUCTASE"/>
    <property type="match status" value="1"/>
</dbReference>
<dbReference type="Gene3D" id="3.40.50.720">
    <property type="entry name" value="NAD(P)-binding Rossmann-like Domain"/>
    <property type="match status" value="1"/>
</dbReference>
<dbReference type="SUPFAM" id="SSF51735">
    <property type="entry name" value="NAD(P)-binding Rossmann-fold domains"/>
    <property type="match status" value="1"/>
</dbReference>
<dbReference type="AlphaFoldDB" id="A0A5S6QWZ8"/>
<sequence length="369" mass="41536">MPKGNLLYRLIVSVEISSWPGQFSEDDFRTLVHTAINSVLGLVGSLKGVYIGDYDPNKQEGWIVIKEKDLNSVWAALCIYGSHFGYELAIRVRKVFAIEPCPRSVLLRCRPIKDFAGYHVLITGGSKARNAQALRRTADELRRTSKGGQKVFWYAEDLSENWHQISELVRRIEIEGGPVDVLINNVGGAVQAPLEDLKEEDFLNQIKLNYMTAACISKNVLISMKRNSSERLRHRRICFLSSQAGQIEALQMECRPHNVWITIAYPPHTDTEGFVEEWNLTPELTKQITAGETPPMKPADVARHIIDSVAKGEFNCHMGMEGWMLSTVCAGMSPVNNWLDVVVQAFAIGPLRLVGLFYLLKFNFTVSKK</sequence>
<evidence type="ECO:0000313" key="2">
    <source>
        <dbReference type="WBParaSite" id="TMUE_3000011643.1"/>
    </source>
</evidence>
<dbReference type="InterPro" id="IPR002347">
    <property type="entry name" value="SDR_fam"/>
</dbReference>
<dbReference type="STRING" id="70415.A0A5S6QWZ8"/>
<protein>
    <submittedName>
        <fullName evidence="2">Uncharacterized protein</fullName>
    </submittedName>
</protein>
<dbReference type="GO" id="GO:0005789">
    <property type="term" value="C:endoplasmic reticulum membrane"/>
    <property type="evidence" value="ECO:0007669"/>
    <property type="project" value="TreeGrafter"/>
</dbReference>
<evidence type="ECO:0000313" key="1">
    <source>
        <dbReference type="Proteomes" id="UP000046395"/>
    </source>
</evidence>
<accession>A0A5S6QWZ8</accession>
<dbReference type="GO" id="GO:0006666">
    <property type="term" value="P:3-keto-sphinganine metabolic process"/>
    <property type="evidence" value="ECO:0007669"/>
    <property type="project" value="TreeGrafter"/>
</dbReference>
<reference evidence="2" key="1">
    <citation type="submission" date="2019-12" db="UniProtKB">
        <authorList>
            <consortium name="WormBaseParasite"/>
        </authorList>
    </citation>
    <scope>IDENTIFICATION</scope>
</reference>
<keyword evidence="1" id="KW-1185">Reference proteome</keyword>
<dbReference type="GO" id="GO:0030148">
    <property type="term" value="P:sphingolipid biosynthetic process"/>
    <property type="evidence" value="ECO:0007669"/>
    <property type="project" value="TreeGrafter"/>
</dbReference>